<gene>
    <name evidence="1" type="ORF">SMAR0320_LOCUS10369</name>
</gene>
<reference evidence="1" key="1">
    <citation type="submission" date="2021-01" db="EMBL/GenBank/DDBJ databases">
        <authorList>
            <person name="Corre E."/>
            <person name="Pelletier E."/>
            <person name="Niang G."/>
            <person name="Scheremetjew M."/>
            <person name="Finn R."/>
            <person name="Kale V."/>
            <person name="Holt S."/>
            <person name="Cochrane G."/>
            <person name="Meng A."/>
            <person name="Brown T."/>
            <person name="Cohen L."/>
        </authorList>
    </citation>
    <scope>NUCLEOTIDE SEQUENCE</scope>
    <source>
        <strain evidence="1">SM1012Den-03</strain>
    </source>
</reference>
<proteinExistence type="predicted"/>
<name>A0A7S2LC87_9STRA</name>
<dbReference type="Pfam" id="PF13911">
    <property type="entry name" value="AhpC-TSA_2"/>
    <property type="match status" value="1"/>
</dbReference>
<accession>A0A7S2LC87</accession>
<dbReference type="AlphaFoldDB" id="A0A7S2LC87"/>
<protein>
    <submittedName>
        <fullName evidence="1">Uncharacterized protein</fullName>
    </submittedName>
</protein>
<dbReference type="InterPro" id="IPR032801">
    <property type="entry name" value="PXL2A/B/C"/>
</dbReference>
<evidence type="ECO:0000313" key="1">
    <source>
        <dbReference type="EMBL" id="CAD9601123.1"/>
    </source>
</evidence>
<sequence length="136" mass="15518">MATNNEELMKKFNMWGVVKETGVDDEGLSKFYNDYFTFPMFKDEGLVLYNDFFGKRKIALTTYNPFKLYRGYTEMTKRLNGKSLDGNMTGEGMIQGGIVIFDNQGNARYAYEEIIGDELVIDDIVAALEDVANDEN</sequence>
<dbReference type="EMBL" id="HBGZ01014497">
    <property type="protein sequence ID" value="CAD9601123.1"/>
    <property type="molecule type" value="Transcribed_RNA"/>
</dbReference>
<organism evidence="1">
    <name type="scientific">Skeletonema marinoi</name>
    <dbReference type="NCBI Taxonomy" id="267567"/>
    <lineage>
        <taxon>Eukaryota</taxon>
        <taxon>Sar</taxon>
        <taxon>Stramenopiles</taxon>
        <taxon>Ochrophyta</taxon>
        <taxon>Bacillariophyta</taxon>
        <taxon>Coscinodiscophyceae</taxon>
        <taxon>Thalassiosirophycidae</taxon>
        <taxon>Thalassiosirales</taxon>
        <taxon>Skeletonemataceae</taxon>
        <taxon>Skeletonema</taxon>
        <taxon>Skeletonema marinoi-dohrnii complex</taxon>
    </lineage>
</organism>